<dbReference type="Proteomes" id="UP001153334">
    <property type="component" value="Unassembled WGS sequence"/>
</dbReference>
<comment type="caution">
    <text evidence="1">The sequence shown here is derived from an EMBL/GenBank/DDBJ whole genome shotgun (WGS) entry which is preliminary data.</text>
</comment>
<proteinExistence type="predicted"/>
<name>A0ACC2IN31_9PEZI</name>
<sequence>MDQGHIPDEWFCNECQIRYNPPLVNEHKGVFGPLLANLQRKNPRAFRLSEPIREYFEGVRTGAEGEYEEAAPPKPKTNKKNTEEAFDFFKLRNGDKAVLCHHCHKGAADNRPIIPCSVCGLNWHLECLDPPLALPPIPRTWRCPCHVEDLLGDLPVRLAPAHKYRKIKNMPVIEQGYSRGLANNGWIEIEEDDSDDDDDDTAWREGKAFGRVFRVSATGIKRDFIARVHQNRGGSESQPRTVTNPTSTVAIELPSPEDQEAALTLIQLARNGGSTDTAHQLAQSITPQAEPITLTTIARGDGQLIASDLLARADVATLEAVLAQADALKQTVLKILENRTNHTCQERSSTELKALTPNSISHDDSTVVEELKLDSTSPQDTDKIQDIEETKPVLDSAMQLD</sequence>
<evidence type="ECO:0000313" key="1">
    <source>
        <dbReference type="EMBL" id="KAJ8116610.1"/>
    </source>
</evidence>
<organism evidence="1 2">
    <name type="scientific">Nemania bipapillata</name>
    <dbReference type="NCBI Taxonomy" id="110536"/>
    <lineage>
        <taxon>Eukaryota</taxon>
        <taxon>Fungi</taxon>
        <taxon>Dikarya</taxon>
        <taxon>Ascomycota</taxon>
        <taxon>Pezizomycotina</taxon>
        <taxon>Sordariomycetes</taxon>
        <taxon>Xylariomycetidae</taxon>
        <taxon>Xylariales</taxon>
        <taxon>Xylariaceae</taxon>
        <taxon>Nemania</taxon>
    </lineage>
</organism>
<evidence type="ECO:0000313" key="2">
    <source>
        <dbReference type="Proteomes" id="UP001153334"/>
    </source>
</evidence>
<gene>
    <name evidence="1" type="ORF">ONZ43_g4403</name>
</gene>
<protein>
    <submittedName>
        <fullName evidence="1">Uncharacterized protein</fullName>
    </submittedName>
</protein>
<keyword evidence="2" id="KW-1185">Reference proteome</keyword>
<reference evidence="1" key="1">
    <citation type="submission" date="2022-11" db="EMBL/GenBank/DDBJ databases">
        <title>Genome Sequence of Nemania bipapillata.</title>
        <authorList>
            <person name="Buettner E."/>
        </authorList>
    </citation>
    <scope>NUCLEOTIDE SEQUENCE</scope>
    <source>
        <strain evidence="1">CP14</strain>
    </source>
</reference>
<dbReference type="EMBL" id="JAPESX010001179">
    <property type="protein sequence ID" value="KAJ8116610.1"/>
    <property type="molecule type" value="Genomic_DNA"/>
</dbReference>
<accession>A0ACC2IN31</accession>